<dbReference type="EMBL" id="JBHSNQ010000053">
    <property type="protein sequence ID" value="MFC5541440.1"/>
    <property type="molecule type" value="Genomic_DNA"/>
</dbReference>
<evidence type="ECO:0000313" key="3">
    <source>
        <dbReference type="EMBL" id="MFC5541440.1"/>
    </source>
</evidence>
<name>A0ABW0RDN5_9BACL</name>
<dbReference type="RefSeq" id="WP_342469318.1">
    <property type="nucleotide sequence ID" value="NZ_JBHSNQ010000053.1"/>
</dbReference>
<sequence length="71" mass="8351">MEINLTFLILMIFFLLFAQYVIIETAVRRGIDASETNRILEKMAKIIQESNSEYKESEEPISKDDKNEHKN</sequence>
<feature type="compositionally biased region" description="Basic and acidic residues" evidence="1">
    <location>
        <begin position="52"/>
        <end position="71"/>
    </location>
</feature>
<organism evidence="3 4">
    <name type="scientific">Ureibacillus suwonensis</name>
    <dbReference type="NCBI Taxonomy" id="313007"/>
    <lineage>
        <taxon>Bacteria</taxon>
        <taxon>Bacillati</taxon>
        <taxon>Bacillota</taxon>
        <taxon>Bacilli</taxon>
        <taxon>Bacillales</taxon>
        <taxon>Caryophanaceae</taxon>
        <taxon>Ureibacillus</taxon>
    </lineage>
</organism>
<protein>
    <submittedName>
        <fullName evidence="3">Uncharacterized protein</fullName>
    </submittedName>
</protein>
<keyword evidence="2" id="KW-0812">Transmembrane</keyword>
<feature type="region of interest" description="Disordered" evidence="1">
    <location>
        <begin position="50"/>
        <end position="71"/>
    </location>
</feature>
<reference evidence="4" key="1">
    <citation type="journal article" date="2019" name="Int. J. Syst. Evol. Microbiol.">
        <title>The Global Catalogue of Microorganisms (GCM) 10K type strain sequencing project: providing services to taxonomists for standard genome sequencing and annotation.</title>
        <authorList>
            <consortium name="The Broad Institute Genomics Platform"/>
            <consortium name="The Broad Institute Genome Sequencing Center for Infectious Disease"/>
            <person name="Wu L."/>
            <person name="Ma J."/>
        </authorList>
    </citation>
    <scope>NUCLEOTIDE SEQUENCE [LARGE SCALE GENOMIC DNA]</scope>
    <source>
        <strain evidence="4">CCUG 56331</strain>
    </source>
</reference>
<gene>
    <name evidence="3" type="ORF">ACFPOH_06555</name>
</gene>
<evidence type="ECO:0000313" key="4">
    <source>
        <dbReference type="Proteomes" id="UP001595978"/>
    </source>
</evidence>
<keyword evidence="2" id="KW-0472">Membrane</keyword>
<comment type="caution">
    <text evidence="3">The sequence shown here is derived from an EMBL/GenBank/DDBJ whole genome shotgun (WGS) entry which is preliminary data.</text>
</comment>
<keyword evidence="4" id="KW-1185">Reference proteome</keyword>
<dbReference type="Proteomes" id="UP001595978">
    <property type="component" value="Unassembled WGS sequence"/>
</dbReference>
<proteinExistence type="predicted"/>
<keyword evidence="2" id="KW-1133">Transmembrane helix</keyword>
<evidence type="ECO:0000256" key="2">
    <source>
        <dbReference type="SAM" id="Phobius"/>
    </source>
</evidence>
<feature type="transmembrane region" description="Helical" evidence="2">
    <location>
        <begin position="6"/>
        <end position="23"/>
    </location>
</feature>
<evidence type="ECO:0000256" key="1">
    <source>
        <dbReference type="SAM" id="MobiDB-lite"/>
    </source>
</evidence>
<accession>A0ABW0RDN5</accession>